<accession>A0A8H7DKY1</accession>
<keyword evidence="1" id="KW-0732">Signal</keyword>
<organism evidence="3 4">
    <name type="scientific">Mycena sanguinolenta</name>
    <dbReference type="NCBI Taxonomy" id="230812"/>
    <lineage>
        <taxon>Eukaryota</taxon>
        <taxon>Fungi</taxon>
        <taxon>Dikarya</taxon>
        <taxon>Basidiomycota</taxon>
        <taxon>Agaricomycotina</taxon>
        <taxon>Agaricomycetes</taxon>
        <taxon>Agaricomycetidae</taxon>
        <taxon>Agaricales</taxon>
        <taxon>Marasmiineae</taxon>
        <taxon>Mycenaceae</taxon>
        <taxon>Mycena</taxon>
    </lineage>
</organism>
<feature type="chain" id="PRO_5034157332" description="AB hydrolase-1 domain-containing protein" evidence="1">
    <location>
        <begin position="22"/>
        <end position="365"/>
    </location>
</feature>
<evidence type="ECO:0000259" key="2">
    <source>
        <dbReference type="Pfam" id="PF12697"/>
    </source>
</evidence>
<comment type="caution">
    <text evidence="3">The sequence shown here is derived from an EMBL/GenBank/DDBJ whole genome shotgun (WGS) entry which is preliminary data.</text>
</comment>
<sequence>MLLCALFVLFHLFGEFYSVFGASCGCSSLVIPVHVDVLVPKDPMDEFAGLKSNASDLRRVDDIYDIHGVFCRPDRGSLQNPSVIQLLVHGFSYTSQYWSPPVEEFRNYSYAAFSCARGLPSLAVDWLGVGLSTRPVNASDVQYPTVAGAVSQVAIHLKTASILPGVPPFRKVIGIGHSAGSGALTFNAIVDGARSPFDALILTGDINLGAGNMLPPLSIVTPARDDTPLRWGNIDPGYVTWRNRSIFYPADPTAFSPRMLEFDGFTKDVATASMFVQTAGLSTFTVQQYTGPVVKIVGSEDQVLCATDRCGDVAALTASERVRWPKARSFEVAVEQGSGHDPNLDFKAQGPFNTFVGFVNQFSSL</sequence>
<dbReference type="AlphaFoldDB" id="A0A8H7DKY1"/>
<gene>
    <name evidence="3" type="ORF">MSAN_00220400</name>
</gene>
<keyword evidence="4" id="KW-1185">Reference proteome</keyword>
<dbReference type="OrthoDB" id="1743579at2759"/>
<dbReference type="EMBL" id="JACAZH010000001">
    <property type="protein sequence ID" value="KAF7377965.1"/>
    <property type="molecule type" value="Genomic_DNA"/>
</dbReference>
<evidence type="ECO:0000313" key="3">
    <source>
        <dbReference type="EMBL" id="KAF7377965.1"/>
    </source>
</evidence>
<dbReference type="SUPFAM" id="SSF53474">
    <property type="entry name" value="alpha/beta-Hydrolases"/>
    <property type="match status" value="1"/>
</dbReference>
<proteinExistence type="predicted"/>
<feature type="domain" description="AB hydrolase-1" evidence="2">
    <location>
        <begin position="86"/>
        <end position="345"/>
    </location>
</feature>
<dbReference type="InterPro" id="IPR000073">
    <property type="entry name" value="AB_hydrolase_1"/>
</dbReference>
<evidence type="ECO:0000313" key="4">
    <source>
        <dbReference type="Proteomes" id="UP000623467"/>
    </source>
</evidence>
<evidence type="ECO:0000256" key="1">
    <source>
        <dbReference type="SAM" id="SignalP"/>
    </source>
</evidence>
<reference evidence="3" key="1">
    <citation type="submission" date="2020-05" db="EMBL/GenBank/DDBJ databases">
        <title>Mycena genomes resolve the evolution of fungal bioluminescence.</title>
        <authorList>
            <person name="Tsai I.J."/>
        </authorList>
    </citation>
    <scope>NUCLEOTIDE SEQUENCE</scope>
    <source>
        <strain evidence="3">160909Yilan</strain>
    </source>
</reference>
<protein>
    <recommendedName>
        <fullName evidence="2">AB hydrolase-1 domain-containing protein</fullName>
    </recommendedName>
</protein>
<name>A0A8H7DKY1_9AGAR</name>
<feature type="signal peptide" evidence="1">
    <location>
        <begin position="1"/>
        <end position="21"/>
    </location>
</feature>
<dbReference type="Proteomes" id="UP000623467">
    <property type="component" value="Unassembled WGS sequence"/>
</dbReference>
<dbReference type="Pfam" id="PF12697">
    <property type="entry name" value="Abhydrolase_6"/>
    <property type="match status" value="1"/>
</dbReference>
<dbReference type="InterPro" id="IPR029058">
    <property type="entry name" value="AB_hydrolase_fold"/>
</dbReference>
<dbReference type="Gene3D" id="3.40.50.1820">
    <property type="entry name" value="alpha/beta hydrolase"/>
    <property type="match status" value="1"/>
</dbReference>